<accession>A0A9N7YZF8</accession>
<reference evidence="2" key="1">
    <citation type="submission" date="2020-03" db="EMBL/GenBank/DDBJ databases">
        <authorList>
            <person name="Weist P."/>
        </authorList>
    </citation>
    <scope>NUCLEOTIDE SEQUENCE</scope>
</reference>
<feature type="compositionally biased region" description="Polar residues" evidence="1">
    <location>
        <begin position="108"/>
        <end position="118"/>
    </location>
</feature>
<name>A0A9N7YZF8_PLEPL</name>
<evidence type="ECO:0000256" key="1">
    <source>
        <dbReference type="SAM" id="MobiDB-lite"/>
    </source>
</evidence>
<dbReference type="EMBL" id="CADEAL010003223">
    <property type="protein sequence ID" value="CAB1443910.1"/>
    <property type="molecule type" value="Genomic_DNA"/>
</dbReference>
<gene>
    <name evidence="2" type="ORF">PLEPLA_LOCUS31626</name>
</gene>
<dbReference type="AlphaFoldDB" id="A0A9N7YZF8"/>
<dbReference type="Proteomes" id="UP001153269">
    <property type="component" value="Unassembled WGS sequence"/>
</dbReference>
<organism evidence="2 3">
    <name type="scientific">Pleuronectes platessa</name>
    <name type="common">European plaice</name>
    <dbReference type="NCBI Taxonomy" id="8262"/>
    <lineage>
        <taxon>Eukaryota</taxon>
        <taxon>Metazoa</taxon>
        <taxon>Chordata</taxon>
        <taxon>Craniata</taxon>
        <taxon>Vertebrata</taxon>
        <taxon>Euteleostomi</taxon>
        <taxon>Actinopterygii</taxon>
        <taxon>Neopterygii</taxon>
        <taxon>Teleostei</taxon>
        <taxon>Neoteleostei</taxon>
        <taxon>Acanthomorphata</taxon>
        <taxon>Carangaria</taxon>
        <taxon>Pleuronectiformes</taxon>
        <taxon>Pleuronectoidei</taxon>
        <taxon>Pleuronectidae</taxon>
        <taxon>Pleuronectes</taxon>
    </lineage>
</organism>
<proteinExistence type="predicted"/>
<sequence length="118" mass="12389">MGLEERVHGKVVGASRCGPASDLRHWEPEPGHPATENIIGWGGGGSESADCPCLPSGKRLQPQSLGSTSTNPDPVAMSTKHPDNIEQSRGGQETTSPMTTRSGERGGSHQSAHPRNVQ</sequence>
<protein>
    <submittedName>
        <fullName evidence="2">Uncharacterized protein</fullName>
    </submittedName>
</protein>
<evidence type="ECO:0000313" key="2">
    <source>
        <dbReference type="EMBL" id="CAB1443910.1"/>
    </source>
</evidence>
<feature type="compositionally biased region" description="Polar residues" evidence="1">
    <location>
        <begin position="61"/>
        <end position="72"/>
    </location>
</feature>
<comment type="caution">
    <text evidence="2">The sequence shown here is derived from an EMBL/GenBank/DDBJ whole genome shotgun (WGS) entry which is preliminary data.</text>
</comment>
<evidence type="ECO:0000313" key="3">
    <source>
        <dbReference type="Proteomes" id="UP001153269"/>
    </source>
</evidence>
<feature type="region of interest" description="Disordered" evidence="1">
    <location>
        <begin position="1"/>
        <end position="118"/>
    </location>
</feature>
<keyword evidence="3" id="KW-1185">Reference proteome</keyword>
<feature type="compositionally biased region" description="Polar residues" evidence="1">
    <location>
        <begin position="87"/>
        <end position="101"/>
    </location>
</feature>